<name>A0A165V1Q3_9AGAM</name>
<organism evidence="8 9">
    <name type="scientific">Neolentinus lepideus HHB14362 ss-1</name>
    <dbReference type="NCBI Taxonomy" id="1314782"/>
    <lineage>
        <taxon>Eukaryota</taxon>
        <taxon>Fungi</taxon>
        <taxon>Dikarya</taxon>
        <taxon>Basidiomycota</taxon>
        <taxon>Agaricomycotina</taxon>
        <taxon>Agaricomycetes</taxon>
        <taxon>Gloeophyllales</taxon>
        <taxon>Gloeophyllaceae</taxon>
        <taxon>Neolentinus</taxon>
    </lineage>
</organism>
<dbReference type="GO" id="GO:0005778">
    <property type="term" value="C:peroxisomal membrane"/>
    <property type="evidence" value="ECO:0007669"/>
    <property type="project" value="TreeGrafter"/>
</dbReference>
<dbReference type="InParanoid" id="A0A165V1Q3"/>
<dbReference type="OrthoDB" id="10006023at2759"/>
<feature type="repeat" description="TPR" evidence="6">
    <location>
        <begin position="535"/>
        <end position="568"/>
    </location>
</feature>
<dbReference type="STRING" id="1314782.A0A165V1Q3"/>
<gene>
    <name evidence="8" type="ORF">NEOLEDRAFT_1128530</name>
</gene>
<dbReference type="GO" id="GO:0005052">
    <property type="term" value="F:peroxisome matrix targeting signal-1 binding"/>
    <property type="evidence" value="ECO:0007669"/>
    <property type="project" value="TreeGrafter"/>
</dbReference>
<evidence type="ECO:0000313" key="8">
    <source>
        <dbReference type="EMBL" id="KZT29021.1"/>
    </source>
</evidence>
<dbReference type="Proteomes" id="UP000076761">
    <property type="component" value="Unassembled WGS sequence"/>
</dbReference>
<feature type="region of interest" description="Disordered" evidence="7">
    <location>
        <begin position="28"/>
        <end position="52"/>
    </location>
</feature>
<feature type="region of interest" description="Disordered" evidence="7">
    <location>
        <begin position="224"/>
        <end position="249"/>
    </location>
</feature>
<proteinExistence type="inferred from homology"/>
<evidence type="ECO:0000256" key="4">
    <source>
        <dbReference type="ARBA" id="ARBA00022737"/>
    </source>
</evidence>
<feature type="compositionally biased region" description="Polar residues" evidence="7">
    <location>
        <begin position="224"/>
        <end position="234"/>
    </location>
</feature>
<dbReference type="Pfam" id="PF13432">
    <property type="entry name" value="TPR_16"/>
    <property type="match status" value="1"/>
</dbReference>
<evidence type="ECO:0000256" key="5">
    <source>
        <dbReference type="ARBA" id="ARBA00022803"/>
    </source>
</evidence>
<feature type="repeat" description="TPR" evidence="6">
    <location>
        <begin position="501"/>
        <end position="534"/>
    </location>
</feature>
<keyword evidence="4" id="KW-0677">Repeat</keyword>
<comment type="similarity">
    <text evidence="2">Belongs to the peroxisomal targeting signal receptor family.</text>
</comment>
<dbReference type="InterPro" id="IPR024111">
    <property type="entry name" value="PEX5/PEX5L"/>
</dbReference>
<dbReference type="GO" id="GO:0005829">
    <property type="term" value="C:cytosol"/>
    <property type="evidence" value="ECO:0007669"/>
    <property type="project" value="TreeGrafter"/>
</dbReference>
<dbReference type="PROSITE" id="PS50005">
    <property type="entry name" value="TPR"/>
    <property type="match status" value="3"/>
</dbReference>
<evidence type="ECO:0000256" key="7">
    <source>
        <dbReference type="SAM" id="MobiDB-lite"/>
    </source>
</evidence>
<dbReference type="SUPFAM" id="SSF48452">
    <property type="entry name" value="TPR-like"/>
    <property type="match status" value="1"/>
</dbReference>
<keyword evidence="5 6" id="KW-0802">TPR repeat</keyword>
<dbReference type="InterPro" id="IPR019734">
    <property type="entry name" value="TPR_rpt"/>
</dbReference>
<dbReference type="SMART" id="SM00028">
    <property type="entry name" value="TPR"/>
    <property type="match status" value="3"/>
</dbReference>
<protein>
    <submittedName>
        <fullName evidence="8">TPR-like protein</fullName>
    </submittedName>
</protein>
<keyword evidence="3" id="KW-0963">Cytoplasm</keyword>
<keyword evidence="9" id="KW-1185">Reference proteome</keyword>
<feature type="repeat" description="TPR" evidence="6">
    <location>
        <begin position="569"/>
        <end position="602"/>
    </location>
</feature>
<accession>A0A165V1Q3</accession>
<feature type="compositionally biased region" description="Polar residues" evidence="7">
    <location>
        <begin position="40"/>
        <end position="52"/>
    </location>
</feature>
<dbReference type="FunCoup" id="A0A165V1Q3">
    <property type="interactions" value="84"/>
</dbReference>
<dbReference type="PANTHER" id="PTHR10130">
    <property type="entry name" value="PEROXISOMAL TARGETING SIGNAL 1 RECEPTOR PEX5"/>
    <property type="match status" value="1"/>
</dbReference>
<dbReference type="EMBL" id="KV425555">
    <property type="protein sequence ID" value="KZT29021.1"/>
    <property type="molecule type" value="Genomic_DNA"/>
</dbReference>
<evidence type="ECO:0000256" key="6">
    <source>
        <dbReference type="PROSITE-ProRule" id="PRU00339"/>
    </source>
</evidence>
<dbReference type="PANTHER" id="PTHR10130:SF9">
    <property type="entry name" value="PEROXISOMAL TARGETING SIGNAL RECEPTOR"/>
    <property type="match status" value="1"/>
</dbReference>
<reference evidence="8 9" key="1">
    <citation type="journal article" date="2016" name="Mol. Biol. Evol.">
        <title>Comparative Genomics of Early-Diverging Mushroom-Forming Fungi Provides Insights into the Origins of Lignocellulose Decay Capabilities.</title>
        <authorList>
            <person name="Nagy L.G."/>
            <person name="Riley R."/>
            <person name="Tritt A."/>
            <person name="Adam C."/>
            <person name="Daum C."/>
            <person name="Floudas D."/>
            <person name="Sun H."/>
            <person name="Yadav J.S."/>
            <person name="Pangilinan J."/>
            <person name="Larsson K.H."/>
            <person name="Matsuura K."/>
            <person name="Barry K."/>
            <person name="Labutti K."/>
            <person name="Kuo R."/>
            <person name="Ohm R.A."/>
            <person name="Bhattacharya S.S."/>
            <person name="Shirouzu T."/>
            <person name="Yoshinaga Y."/>
            <person name="Martin F.M."/>
            <person name="Grigoriev I.V."/>
            <person name="Hibbett D.S."/>
        </authorList>
    </citation>
    <scope>NUCLEOTIDE SEQUENCE [LARGE SCALE GENOMIC DNA]</scope>
    <source>
        <strain evidence="8 9">HHB14362 ss-1</strain>
    </source>
</reference>
<dbReference type="GO" id="GO:0016560">
    <property type="term" value="P:protein import into peroxisome matrix, docking"/>
    <property type="evidence" value="ECO:0007669"/>
    <property type="project" value="TreeGrafter"/>
</dbReference>
<sequence>MSLQGLISGSECALPANPLSQVLKHTEGDRSLQQDRVAGPSSSRLHQLPGTSSGALEQDVALARSFFDANAQGVHLGPSMPRFNIPPPEFSRLPKASASSLQRSWVEMGKTQDGIEHIRTEGAWATEFGIRAQNGMAGSSVPQQARSEFEQRSYMSNAPYGVPGQMGMYGMNMNYGSMYNTYPGYSLDSASLMEHQDKGKGKSREVDFEAAFAEATASLSSLNVTEEQTASPSVSVGEEVTESKVGDMDSKDLDSDFRTYWDSLGISDAPPPDGDLAKWEAEFNQLMTSQRENPDVLDYGESMVKAWENGSGDYGEESHSEVTTRFDDDGLPIFSEFSFEQQNKYTGASTSSRSLLDEAKALLSQDGSLSEVSLMLEAAIQKGELGEGGYEAWILLGETRNMDEREEMGMRALVEGVKRAEEVGAAPAGMLSLAISYTNESYDRAAHTMLLRWLQARFPSLVVPEETLQSIKNSSWDSQTRITDLFLQVARSQHVEGIVDPEVQIGLGVMFYTRSDFDRAKDCFEAALSMRPQDYLLWNRLGSCLSNGNKPEEALGAYREALSLRPTYTRAIYNVGVACLNIGAHKEAVEHFLSALAMQDSTGAEKSEQLWFTLRRAFVAMGRPDLAEQAKAHPKVEVFRQAGFDF</sequence>
<evidence type="ECO:0000256" key="1">
    <source>
        <dbReference type="ARBA" id="ARBA00004496"/>
    </source>
</evidence>
<evidence type="ECO:0000313" key="9">
    <source>
        <dbReference type="Proteomes" id="UP000076761"/>
    </source>
</evidence>
<comment type="subcellular location">
    <subcellularLocation>
        <location evidence="1">Cytoplasm</location>
    </subcellularLocation>
</comment>
<evidence type="ECO:0000256" key="3">
    <source>
        <dbReference type="ARBA" id="ARBA00022490"/>
    </source>
</evidence>
<dbReference type="Gene3D" id="1.25.40.10">
    <property type="entry name" value="Tetratricopeptide repeat domain"/>
    <property type="match status" value="1"/>
</dbReference>
<dbReference type="InterPro" id="IPR011990">
    <property type="entry name" value="TPR-like_helical_dom_sf"/>
</dbReference>
<dbReference type="AlphaFoldDB" id="A0A165V1Q3"/>
<evidence type="ECO:0000256" key="2">
    <source>
        <dbReference type="ARBA" id="ARBA00005348"/>
    </source>
</evidence>